<accession>A0A9Q0M0P4</accession>
<proteinExistence type="predicted"/>
<dbReference type="EMBL" id="JAPWDV010000003">
    <property type="protein sequence ID" value="KAJ6216754.1"/>
    <property type="molecule type" value="Genomic_DNA"/>
</dbReference>
<keyword evidence="3" id="KW-1185">Reference proteome</keyword>
<protein>
    <submittedName>
        <fullName evidence="2">Uncharacterized protein</fullName>
    </submittedName>
</protein>
<evidence type="ECO:0000256" key="1">
    <source>
        <dbReference type="SAM" id="MobiDB-lite"/>
    </source>
</evidence>
<evidence type="ECO:0000313" key="3">
    <source>
        <dbReference type="Proteomes" id="UP001142055"/>
    </source>
</evidence>
<comment type="caution">
    <text evidence="2">The sequence shown here is derived from an EMBL/GenBank/DDBJ whole genome shotgun (WGS) entry which is preliminary data.</text>
</comment>
<gene>
    <name evidence="2" type="ORF">RDWZM_007911</name>
</gene>
<reference evidence="2" key="1">
    <citation type="submission" date="2022-12" db="EMBL/GenBank/DDBJ databases">
        <title>Genome assemblies of Blomia tropicalis.</title>
        <authorList>
            <person name="Cui Y."/>
        </authorList>
    </citation>
    <scope>NUCLEOTIDE SEQUENCE</scope>
    <source>
        <tissue evidence="2">Adult mites</tissue>
    </source>
</reference>
<feature type="region of interest" description="Disordered" evidence="1">
    <location>
        <begin position="120"/>
        <end position="186"/>
    </location>
</feature>
<dbReference type="Proteomes" id="UP001142055">
    <property type="component" value="Chromosome 3"/>
</dbReference>
<name>A0A9Q0M0P4_BLOTA</name>
<feature type="compositionally biased region" description="Low complexity" evidence="1">
    <location>
        <begin position="1"/>
        <end position="14"/>
    </location>
</feature>
<feature type="region of interest" description="Disordered" evidence="1">
    <location>
        <begin position="244"/>
        <end position="284"/>
    </location>
</feature>
<organism evidence="2 3">
    <name type="scientific">Blomia tropicalis</name>
    <name type="common">Mite</name>
    <dbReference type="NCBI Taxonomy" id="40697"/>
    <lineage>
        <taxon>Eukaryota</taxon>
        <taxon>Metazoa</taxon>
        <taxon>Ecdysozoa</taxon>
        <taxon>Arthropoda</taxon>
        <taxon>Chelicerata</taxon>
        <taxon>Arachnida</taxon>
        <taxon>Acari</taxon>
        <taxon>Acariformes</taxon>
        <taxon>Sarcoptiformes</taxon>
        <taxon>Astigmata</taxon>
        <taxon>Glycyphagoidea</taxon>
        <taxon>Echimyopodidae</taxon>
        <taxon>Blomia</taxon>
    </lineage>
</organism>
<dbReference type="AlphaFoldDB" id="A0A9Q0M0P4"/>
<feature type="region of interest" description="Disordered" evidence="1">
    <location>
        <begin position="1"/>
        <end position="29"/>
    </location>
</feature>
<evidence type="ECO:0000313" key="2">
    <source>
        <dbReference type="EMBL" id="KAJ6216754.1"/>
    </source>
</evidence>
<sequence>MDRYNNGHNGNMHLNNRHSNISNHSEKRRAQSFNDQFENQINNSFNYNSFQHKRMKPTHNNKDGLSFNRLKDDLKHQRSMVHFNVQPEGERNSFNKRHRFQFEQYMKQIQQIEAAKALVAKSAQSQNNRSNENESKSKSINQSTDGNAELQHDSVSITPIQNGKDDNNSPNGMNDSYDENEDNNRNENMENRIVDKNGFKNKLMNYNGVGSNVANGEDDCESDEAPDDSVNYTYEMDPNTLTWENSSHDENIPEANQETGAGSDEYCDEDDEYFEANGRTSNGT</sequence>
<feature type="compositionally biased region" description="Acidic residues" evidence="1">
    <location>
        <begin position="265"/>
        <end position="274"/>
    </location>
</feature>